<dbReference type="Gene3D" id="1.10.10.10">
    <property type="entry name" value="Winged helix-like DNA-binding domain superfamily/Winged helix DNA-binding domain"/>
    <property type="match status" value="1"/>
</dbReference>
<dbReference type="InterPro" id="IPR001867">
    <property type="entry name" value="OmpR/PhoB-type_DNA-bd"/>
</dbReference>
<dbReference type="SUPFAM" id="SSF52172">
    <property type="entry name" value="CheY-like"/>
    <property type="match status" value="1"/>
</dbReference>
<dbReference type="InterPro" id="IPR011006">
    <property type="entry name" value="CheY-like_superfamily"/>
</dbReference>
<dbReference type="Pfam" id="PF00072">
    <property type="entry name" value="Response_reg"/>
    <property type="match status" value="1"/>
</dbReference>
<sequence length="239" mass="26306">MVVTNTREMVLIVEDDAALRLAMTKVLRAAGYRIEVARTGDEGLEMALADPPDVVLLDVMLPGKNGFEVLAALRHRDADLPIVMITAKGEEADKVRGLELGADEYVVKPVGVAELQARVGAALRRKRLLVKSGPVAVGVLTVDFAQHTASREGVPVELTAHEMKLLVFFLRNEGALLPRERILAAVWGADYFGTDRTVDNFVNRLRAKVEKDPKNPLHLVTIRGAGYRFSRTPHRLEGR</sequence>
<evidence type="ECO:0000256" key="6">
    <source>
        <dbReference type="PROSITE-ProRule" id="PRU00169"/>
    </source>
</evidence>
<feature type="domain" description="OmpR/PhoB-type" evidence="9">
    <location>
        <begin position="132"/>
        <end position="231"/>
    </location>
</feature>
<evidence type="ECO:0000256" key="7">
    <source>
        <dbReference type="PROSITE-ProRule" id="PRU01091"/>
    </source>
</evidence>
<keyword evidence="1 6" id="KW-0597">Phosphoprotein</keyword>
<keyword evidence="3" id="KW-0805">Transcription regulation</keyword>
<keyword evidence="11" id="KW-1185">Reference proteome</keyword>
<evidence type="ECO:0000256" key="1">
    <source>
        <dbReference type="ARBA" id="ARBA00022553"/>
    </source>
</evidence>
<gene>
    <name evidence="10" type="ORF">LZC95_51845</name>
</gene>
<dbReference type="InterPro" id="IPR001789">
    <property type="entry name" value="Sig_transdc_resp-reg_receiver"/>
</dbReference>
<evidence type="ECO:0000259" key="9">
    <source>
        <dbReference type="PROSITE" id="PS51755"/>
    </source>
</evidence>
<organism evidence="10 11">
    <name type="scientific">Pendulispora brunnea</name>
    <dbReference type="NCBI Taxonomy" id="2905690"/>
    <lineage>
        <taxon>Bacteria</taxon>
        <taxon>Pseudomonadati</taxon>
        <taxon>Myxococcota</taxon>
        <taxon>Myxococcia</taxon>
        <taxon>Myxococcales</taxon>
        <taxon>Sorangiineae</taxon>
        <taxon>Pendulisporaceae</taxon>
        <taxon>Pendulispora</taxon>
    </lineage>
</organism>
<feature type="DNA-binding region" description="OmpR/PhoB-type" evidence="7">
    <location>
        <begin position="132"/>
        <end position="231"/>
    </location>
</feature>
<dbReference type="EMBL" id="CP089982">
    <property type="protein sequence ID" value="WXA94905.1"/>
    <property type="molecule type" value="Genomic_DNA"/>
</dbReference>
<name>A0ABZ2K895_9BACT</name>
<evidence type="ECO:0000256" key="3">
    <source>
        <dbReference type="ARBA" id="ARBA00023015"/>
    </source>
</evidence>
<evidence type="ECO:0000256" key="4">
    <source>
        <dbReference type="ARBA" id="ARBA00023125"/>
    </source>
</evidence>
<dbReference type="PROSITE" id="PS50110">
    <property type="entry name" value="RESPONSE_REGULATORY"/>
    <property type="match status" value="1"/>
</dbReference>
<keyword evidence="5" id="KW-0804">Transcription</keyword>
<dbReference type="SMART" id="SM00862">
    <property type="entry name" value="Trans_reg_C"/>
    <property type="match status" value="1"/>
</dbReference>
<dbReference type="Pfam" id="PF00486">
    <property type="entry name" value="Trans_reg_C"/>
    <property type="match status" value="1"/>
</dbReference>
<dbReference type="InterPro" id="IPR036388">
    <property type="entry name" value="WH-like_DNA-bd_sf"/>
</dbReference>
<keyword evidence="4 7" id="KW-0238">DNA-binding</keyword>
<dbReference type="PANTHER" id="PTHR48111:SF1">
    <property type="entry name" value="TWO-COMPONENT RESPONSE REGULATOR ORR33"/>
    <property type="match status" value="1"/>
</dbReference>
<dbReference type="InterPro" id="IPR039420">
    <property type="entry name" value="WalR-like"/>
</dbReference>
<dbReference type="PROSITE" id="PS51755">
    <property type="entry name" value="OMPR_PHOB"/>
    <property type="match status" value="1"/>
</dbReference>
<protein>
    <submittedName>
        <fullName evidence="10">Response regulator transcription factor</fullName>
    </submittedName>
</protein>
<feature type="domain" description="Response regulatory" evidence="8">
    <location>
        <begin position="9"/>
        <end position="123"/>
    </location>
</feature>
<feature type="modified residue" description="4-aspartylphosphate" evidence="6">
    <location>
        <position position="58"/>
    </location>
</feature>
<evidence type="ECO:0000313" key="10">
    <source>
        <dbReference type="EMBL" id="WXA94905.1"/>
    </source>
</evidence>
<dbReference type="Proteomes" id="UP001379533">
    <property type="component" value="Chromosome"/>
</dbReference>
<accession>A0ABZ2K895</accession>
<evidence type="ECO:0000256" key="5">
    <source>
        <dbReference type="ARBA" id="ARBA00023163"/>
    </source>
</evidence>
<dbReference type="CDD" id="cd00383">
    <property type="entry name" value="trans_reg_C"/>
    <property type="match status" value="1"/>
</dbReference>
<keyword evidence="2" id="KW-0902">Two-component regulatory system</keyword>
<dbReference type="CDD" id="cd17574">
    <property type="entry name" value="REC_OmpR"/>
    <property type="match status" value="1"/>
</dbReference>
<dbReference type="PANTHER" id="PTHR48111">
    <property type="entry name" value="REGULATOR OF RPOS"/>
    <property type="match status" value="1"/>
</dbReference>
<evidence type="ECO:0000256" key="2">
    <source>
        <dbReference type="ARBA" id="ARBA00023012"/>
    </source>
</evidence>
<evidence type="ECO:0000259" key="8">
    <source>
        <dbReference type="PROSITE" id="PS50110"/>
    </source>
</evidence>
<dbReference type="SMART" id="SM00448">
    <property type="entry name" value="REC"/>
    <property type="match status" value="1"/>
</dbReference>
<dbReference type="RefSeq" id="WP_394845515.1">
    <property type="nucleotide sequence ID" value="NZ_CP089982.1"/>
</dbReference>
<evidence type="ECO:0000313" key="11">
    <source>
        <dbReference type="Proteomes" id="UP001379533"/>
    </source>
</evidence>
<reference evidence="10 11" key="1">
    <citation type="submission" date="2021-12" db="EMBL/GenBank/DDBJ databases">
        <title>Discovery of the Pendulisporaceae a myxobacterial family with distinct sporulation behavior and unique specialized metabolism.</title>
        <authorList>
            <person name="Garcia R."/>
            <person name="Popoff A."/>
            <person name="Bader C.D."/>
            <person name="Loehr J."/>
            <person name="Walesch S."/>
            <person name="Walt C."/>
            <person name="Boldt J."/>
            <person name="Bunk B."/>
            <person name="Haeckl F.J.F.P.J."/>
            <person name="Gunesch A.P."/>
            <person name="Birkelbach J."/>
            <person name="Nuebel U."/>
            <person name="Pietschmann T."/>
            <person name="Bach T."/>
            <person name="Mueller R."/>
        </authorList>
    </citation>
    <scope>NUCLEOTIDE SEQUENCE [LARGE SCALE GENOMIC DNA]</scope>
    <source>
        <strain evidence="10 11">MSr12523</strain>
    </source>
</reference>
<dbReference type="Gene3D" id="3.40.50.2300">
    <property type="match status" value="1"/>
</dbReference>
<proteinExistence type="predicted"/>